<evidence type="ECO:0000313" key="2">
    <source>
        <dbReference type="Proteomes" id="UP000038009"/>
    </source>
</evidence>
<gene>
    <name evidence="1" type="ORF">ABL78_2407</name>
</gene>
<keyword evidence="2" id="KW-1185">Reference proteome</keyword>
<reference evidence="1 2" key="1">
    <citation type="journal article" date="2015" name="PLoS Pathog.">
        <title>Leptomonas seymouri: Adaptations to the Dixenous Life Cycle Analyzed by Genome Sequencing, Transcriptome Profiling and Co-infection with Leishmania donovani.</title>
        <authorList>
            <person name="Kraeva N."/>
            <person name="Butenko A."/>
            <person name="Hlavacova J."/>
            <person name="Kostygov A."/>
            <person name="Myskova J."/>
            <person name="Grybchuk D."/>
            <person name="Lestinova T."/>
            <person name="Votypka J."/>
            <person name="Volf P."/>
            <person name="Opperdoes F."/>
            <person name="Flegontov P."/>
            <person name="Lukes J."/>
            <person name="Yurchenko V."/>
        </authorList>
    </citation>
    <scope>NUCLEOTIDE SEQUENCE [LARGE SCALE GENOMIC DNA]</scope>
    <source>
        <strain evidence="1 2">ATCC 30220</strain>
    </source>
</reference>
<dbReference type="EMBL" id="LJSK01000048">
    <property type="protein sequence ID" value="KPI88511.1"/>
    <property type="molecule type" value="Genomic_DNA"/>
</dbReference>
<name>A0A0N1ILM1_LEPSE</name>
<evidence type="ECO:0000313" key="1">
    <source>
        <dbReference type="EMBL" id="KPI88511.1"/>
    </source>
</evidence>
<organism evidence="1 2">
    <name type="scientific">Leptomonas seymouri</name>
    <dbReference type="NCBI Taxonomy" id="5684"/>
    <lineage>
        <taxon>Eukaryota</taxon>
        <taxon>Discoba</taxon>
        <taxon>Euglenozoa</taxon>
        <taxon>Kinetoplastea</taxon>
        <taxon>Metakinetoplastina</taxon>
        <taxon>Trypanosomatida</taxon>
        <taxon>Trypanosomatidae</taxon>
        <taxon>Leishmaniinae</taxon>
        <taxon>Leptomonas</taxon>
    </lineage>
</organism>
<dbReference type="Proteomes" id="UP000038009">
    <property type="component" value="Unassembled WGS sequence"/>
</dbReference>
<dbReference type="AlphaFoldDB" id="A0A0N1ILM1"/>
<dbReference type="OrthoDB" id="271843at2759"/>
<dbReference type="OMA" id="WNSICTL"/>
<sequence>MLVSHSSLSEAAQRLERDRERDFFRLLFVIDRARLFFSVPVTNVDWKLTCDCLDEMNYRYADYAFLLGFTATYVLRNRAGRTFLSRFRFPIYAGLVMYDLELRQATPAPALQYWNSICTLDSEVGRLARVLHTPRRFYEVGPALGQGESDASFSSSLHGGSSASFPSWFMADLRYGMQSLLLKNFCSFIFAGSSWRHPCSDNTEVTALVVSNRFFHWRVLESKKVLTSRGTEYNVSLKWLPTLTASDSIRRSLQCRDLIMERSTIGGKLWYRAHFLLLRCFGLDLP</sequence>
<accession>A0A0N1ILM1</accession>
<protein>
    <submittedName>
        <fullName evidence="1">Uncharacterized protein</fullName>
    </submittedName>
</protein>
<proteinExistence type="predicted"/>
<comment type="caution">
    <text evidence="1">The sequence shown here is derived from an EMBL/GenBank/DDBJ whole genome shotgun (WGS) entry which is preliminary data.</text>
</comment>
<dbReference type="VEuPathDB" id="TriTrypDB:Lsey_0048_0310"/>